<organism evidence="2">
    <name type="scientific">viral metagenome</name>
    <dbReference type="NCBI Taxonomy" id="1070528"/>
    <lineage>
        <taxon>unclassified sequences</taxon>
        <taxon>metagenomes</taxon>
        <taxon>organismal metagenomes</taxon>
    </lineage>
</organism>
<evidence type="ECO:0000256" key="1">
    <source>
        <dbReference type="SAM" id="MobiDB-lite"/>
    </source>
</evidence>
<proteinExistence type="predicted"/>
<feature type="region of interest" description="Disordered" evidence="1">
    <location>
        <begin position="241"/>
        <end position="267"/>
    </location>
</feature>
<protein>
    <submittedName>
        <fullName evidence="2">Uncharacterized protein</fullName>
    </submittedName>
</protein>
<accession>A0A6C0HH05</accession>
<dbReference type="EMBL" id="MN739949">
    <property type="protein sequence ID" value="QHT79425.1"/>
    <property type="molecule type" value="Genomic_DNA"/>
</dbReference>
<evidence type="ECO:0000313" key="2">
    <source>
        <dbReference type="EMBL" id="QHT79425.1"/>
    </source>
</evidence>
<dbReference type="AlphaFoldDB" id="A0A6C0HH05"/>
<feature type="compositionally biased region" description="Acidic residues" evidence="1">
    <location>
        <begin position="253"/>
        <end position="262"/>
    </location>
</feature>
<name>A0A6C0HH05_9ZZZZ</name>
<sequence length="333" mass="36086">MSSSNESSNMIINATVFTAEKDTKYTKSKVNASGGKSIGILNANTGKSLYLGTPLMMTWGAQKFVDEKTGKESYSMSLQFPGDQYRTDATDKMLKNIVEFENKIKADALKNSKDWLGKVKTSAEVIDALFHPMLKYPKDKNTGEADLTRSPTLNVKIGCWDGKFSCEIFDTNSVQLFPNEDTPEVGPIELMPKQMNLAAVLQCGGLWFANGKFGCTWKLFQAVVKPRASMRGKCMISLSPDDKSALEKRSEETESAAEEDDHDIPREATNTATLTVAEDSDDEGPAPMQTHVVATPAPAPAIVAAPTPTPVAETPAAAPAAVKKVVKKVVKKL</sequence>
<reference evidence="2" key="1">
    <citation type="journal article" date="2020" name="Nature">
        <title>Giant virus diversity and host interactions through global metagenomics.</title>
        <authorList>
            <person name="Schulz F."/>
            <person name="Roux S."/>
            <person name="Paez-Espino D."/>
            <person name="Jungbluth S."/>
            <person name="Walsh D.A."/>
            <person name="Denef V.J."/>
            <person name="McMahon K.D."/>
            <person name="Konstantinidis K.T."/>
            <person name="Eloe-Fadrosh E.A."/>
            <person name="Kyrpides N.C."/>
            <person name="Woyke T."/>
        </authorList>
    </citation>
    <scope>NUCLEOTIDE SEQUENCE</scope>
    <source>
        <strain evidence="2">GVMAG-M-3300023184-101</strain>
    </source>
</reference>
<feature type="compositionally biased region" description="Basic and acidic residues" evidence="1">
    <location>
        <begin position="241"/>
        <end position="252"/>
    </location>
</feature>